<evidence type="ECO:0000256" key="5">
    <source>
        <dbReference type="ARBA" id="ARBA00023239"/>
    </source>
</evidence>
<keyword evidence="6" id="KW-0704">Schiff base</keyword>
<evidence type="ECO:0000256" key="6">
    <source>
        <dbReference type="ARBA" id="ARBA00023270"/>
    </source>
</evidence>
<keyword evidence="5" id="KW-0456">Lyase</keyword>
<dbReference type="Gene3D" id="3.20.20.70">
    <property type="entry name" value="Aldolase class I"/>
    <property type="match status" value="1"/>
</dbReference>
<sequence length="285" mass="31691">MNNESREETARRYAIKITLAKMLEGSMIVVVKNEDEAYVAEAHGARAIIPIELTNLQNASKNSNRLTEADLSHIHDIMDFVTIPIIARVRVGHTSRAKAFEGGKVNFLYEYEDISKISENYIFKHPFKIPFITEAKSLSYALKRINEGSSLIINKSSNEDSDNVGSTFNTVRAIFKEIETLHEADDVYARTIAVSAEVPEELVKMVARKGKLPVPFFASGGIFTPIDVSLFMKLGCDGVIISNCVFNVINPETHIKKISQALNNYNDPNKLMDLMTGIGPPIKPS</sequence>
<feature type="domain" description="PdxS/SNZ N-terminal" evidence="9">
    <location>
        <begin position="14"/>
        <end position="218"/>
    </location>
</feature>
<dbReference type="PROSITE" id="PS51129">
    <property type="entry name" value="PDXS_SNZ_2"/>
    <property type="match status" value="1"/>
</dbReference>
<dbReference type="STRING" id="763665.A0A2G5B3J4"/>
<name>A0A2G5B3J4_COERN</name>
<dbReference type="AlphaFoldDB" id="A0A2G5B3J4"/>
<comment type="similarity">
    <text evidence="2 8">Belongs to the PdxS/SNZ family.</text>
</comment>
<evidence type="ECO:0000256" key="4">
    <source>
        <dbReference type="ARBA" id="ARBA00022898"/>
    </source>
</evidence>
<proteinExistence type="inferred from homology"/>
<keyword evidence="11" id="KW-1185">Reference proteome</keyword>
<evidence type="ECO:0000256" key="1">
    <source>
        <dbReference type="ARBA" id="ARBA00004737"/>
    </source>
</evidence>
<dbReference type="InterPro" id="IPR033755">
    <property type="entry name" value="PdxS/SNZ_N"/>
</dbReference>
<dbReference type="EC" id="4.3.3.6" evidence="3"/>
<evidence type="ECO:0000313" key="10">
    <source>
        <dbReference type="EMBL" id="PIA13576.1"/>
    </source>
</evidence>
<dbReference type="InterPro" id="IPR011060">
    <property type="entry name" value="RibuloseP-bd_barrel"/>
</dbReference>
<gene>
    <name evidence="10" type="ORF">COEREDRAFT_89473</name>
</gene>
<dbReference type="GO" id="GO:0042823">
    <property type="term" value="P:pyridoxal phosphate biosynthetic process"/>
    <property type="evidence" value="ECO:0007669"/>
    <property type="project" value="UniProtKB-UniPathway"/>
</dbReference>
<dbReference type="UniPathway" id="UPA00245"/>
<protein>
    <recommendedName>
        <fullName evidence="3">pyridoxal 5'-phosphate synthase (glutamine hydrolyzing)</fullName>
        <ecNumber evidence="3">4.3.3.6</ecNumber>
    </recommendedName>
</protein>
<evidence type="ECO:0000259" key="9">
    <source>
        <dbReference type="Pfam" id="PF01680"/>
    </source>
</evidence>
<dbReference type="PANTHER" id="PTHR31829">
    <property type="entry name" value="PYRIDOXAL 5'-PHOSPHATE SYNTHASE SUBUNIT SNZ1-RELATED"/>
    <property type="match status" value="1"/>
</dbReference>
<dbReference type="SUPFAM" id="SSF51366">
    <property type="entry name" value="Ribulose-phoshate binding barrel"/>
    <property type="match status" value="1"/>
</dbReference>
<accession>A0A2G5B3J4</accession>
<dbReference type="Proteomes" id="UP000242474">
    <property type="component" value="Unassembled WGS sequence"/>
</dbReference>
<dbReference type="GO" id="GO:0006520">
    <property type="term" value="P:amino acid metabolic process"/>
    <property type="evidence" value="ECO:0007669"/>
    <property type="project" value="TreeGrafter"/>
</dbReference>
<dbReference type="EMBL" id="KZ303532">
    <property type="protein sequence ID" value="PIA13576.1"/>
    <property type="molecule type" value="Genomic_DNA"/>
</dbReference>
<dbReference type="OrthoDB" id="1660966at2759"/>
<dbReference type="GO" id="GO:0036381">
    <property type="term" value="F:pyridoxal 5'-phosphate synthase (glutamine hydrolysing) activity"/>
    <property type="evidence" value="ECO:0007669"/>
    <property type="project" value="UniProtKB-EC"/>
</dbReference>
<evidence type="ECO:0000313" key="11">
    <source>
        <dbReference type="Proteomes" id="UP000242474"/>
    </source>
</evidence>
<evidence type="ECO:0000256" key="2">
    <source>
        <dbReference type="ARBA" id="ARBA00007281"/>
    </source>
</evidence>
<dbReference type="GO" id="GO:0008615">
    <property type="term" value="P:pyridoxine biosynthetic process"/>
    <property type="evidence" value="ECO:0007669"/>
    <property type="project" value="TreeGrafter"/>
</dbReference>
<comment type="pathway">
    <text evidence="1">Cofactor biosynthesis; pyridoxal 5'-phosphate biosynthesis.</text>
</comment>
<keyword evidence="4" id="KW-0663">Pyridoxal phosphate</keyword>
<evidence type="ECO:0000256" key="8">
    <source>
        <dbReference type="PROSITE-ProRule" id="PRU00481"/>
    </source>
</evidence>
<evidence type="ECO:0000256" key="7">
    <source>
        <dbReference type="ARBA" id="ARBA00047992"/>
    </source>
</evidence>
<evidence type="ECO:0000256" key="3">
    <source>
        <dbReference type="ARBA" id="ARBA00012084"/>
    </source>
</evidence>
<reference evidence="10 11" key="1">
    <citation type="journal article" date="2015" name="Genome Biol. Evol.">
        <title>Phylogenomic analyses indicate that early fungi evolved digesting cell walls of algal ancestors of land plants.</title>
        <authorList>
            <person name="Chang Y."/>
            <person name="Wang S."/>
            <person name="Sekimoto S."/>
            <person name="Aerts A.L."/>
            <person name="Choi C."/>
            <person name="Clum A."/>
            <person name="LaButti K.M."/>
            <person name="Lindquist E.A."/>
            <person name="Yee Ngan C."/>
            <person name="Ohm R.A."/>
            <person name="Salamov A.A."/>
            <person name="Grigoriev I.V."/>
            <person name="Spatafora J.W."/>
            <person name="Berbee M.L."/>
        </authorList>
    </citation>
    <scope>NUCLEOTIDE SEQUENCE [LARGE SCALE GENOMIC DNA]</scope>
    <source>
        <strain evidence="10 11">NRRL 1564</strain>
    </source>
</reference>
<dbReference type="Pfam" id="PF01680">
    <property type="entry name" value="SOR_SNZ"/>
    <property type="match status" value="1"/>
</dbReference>
<organism evidence="10 11">
    <name type="scientific">Coemansia reversa (strain ATCC 12441 / NRRL 1564)</name>
    <dbReference type="NCBI Taxonomy" id="763665"/>
    <lineage>
        <taxon>Eukaryota</taxon>
        <taxon>Fungi</taxon>
        <taxon>Fungi incertae sedis</taxon>
        <taxon>Zoopagomycota</taxon>
        <taxon>Kickxellomycotina</taxon>
        <taxon>Kickxellomycetes</taxon>
        <taxon>Kickxellales</taxon>
        <taxon>Kickxellaceae</taxon>
        <taxon>Coemansia</taxon>
    </lineage>
</organism>
<dbReference type="InterPro" id="IPR013785">
    <property type="entry name" value="Aldolase_TIM"/>
</dbReference>
<dbReference type="InterPro" id="IPR001852">
    <property type="entry name" value="PdxS/SNZ"/>
</dbReference>
<comment type="catalytic activity">
    <reaction evidence="7">
        <text>aldehydo-D-ribose 5-phosphate + D-glyceraldehyde 3-phosphate + L-glutamine = pyridoxal 5'-phosphate + L-glutamate + phosphate + 3 H2O + H(+)</text>
        <dbReference type="Rhea" id="RHEA:31507"/>
        <dbReference type="ChEBI" id="CHEBI:15377"/>
        <dbReference type="ChEBI" id="CHEBI:15378"/>
        <dbReference type="ChEBI" id="CHEBI:29985"/>
        <dbReference type="ChEBI" id="CHEBI:43474"/>
        <dbReference type="ChEBI" id="CHEBI:58273"/>
        <dbReference type="ChEBI" id="CHEBI:58359"/>
        <dbReference type="ChEBI" id="CHEBI:59776"/>
        <dbReference type="ChEBI" id="CHEBI:597326"/>
        <dbReference type="EC" id="4.3.3.6"/>
    </reaction>
</comment>
<dbReference type="PANTHER" id="PTHR31829:SF0">
    <property type="entry name" value="PYRIDOXAL 5'-PHOSPHATE SYNTHASE SUBUNIT SNZ1-RELATED"/>
    <property type="match status" value="1"/>
</dbReference>